<accession>A0A5N6QAT0</accession>
<evidence type="ECO:0000256" key="1">
    <source>
        <dbReference type="SAM" id="MobiDB-lite"/>
    </source>
</evidence>
<proteinExistence type="predicted"/>
<protein>
    <submittedName>
        <fullName evidence="2">Uncharacterized protein</fullName>
    </submittedName>
</protein>
<dbReference type="AlphaFoldDB" id="A0A5N6QAT0"/>
<feature type="region of interest" description="Disordered" evidence="1">
    <location>
        <begin position="1"/>
        <end position="70"/>
    </location>
</feature>
<name>A0A5N6QAT0_9ROSI</name>
<sequence>MQVGFRSGLDFESDSFVPDLDSGFVPGLGPRSVPSPGSVGMAERPSSPAAQFKESRSLFSEPGSVDSSQVGLGLTKSQIWQLELLKDRLKNHIEVKDEDHTTFFKDMEEDFHWLNKDGRWEVDEEEDDRKVEWLNEVKEGLRLTVDWPSPEGKTITL</sequence>
<organism evidence="2 3">
    <name type="scientific">Carpinus fangiana</name>
    <dbReference type="NCBI Taxonomy" id="176857"/>
    <lineage>
        <taxon>Eukaryota</taxon>
        <taxon>Viridiplantae</taxon>
        <taxon>Streptophyta</taxon>
        <taxon>Embryophyta</taxon>
        <taxon>Tracheophyta</taxon>
        <taxon>Spermatophyta</taxon>
        <taxon>Magnoliopsida</taxon>
        <taxon>eudicotyledons</taxon>
        <taxon>Gunneridae</taxon>
        <taxon>Pentapetalae</taxon>
        <taxon>rosids</taxon>
        <taxon>fabids</taxon>
        <taxon>Fagales</taxon>
        <taxon>Betulaceae</taxon>
        <taxon>Carpinus</taxon>
    </lineage>
</organism>
<evidence type="ECO:0000313" key="3">
    <source>
        <dbReference type="Proteomes" id="UP000327013"/>
    </source>
</evidence>
<keyword evidence="3" id="KW-1185">Reference proteome</keyword>
<gene>
    <name evidence="2" type="ORF">FH972_001019</name>
</gene>
<reference evidence="2 3" key="1">
    <citation type="submission" date="2019-06" db="EMBL/GenBank/DDBJ databases">
        <title>A chromosomal-level reference genome of Carpinus fangiana (Coryloideae, Betulaceae).</title>
        <authorList>
            <person name="Yang X."/>
            <person name="Wang Z."/>
            <person name="Zhang L."/>
            <person name="Hao G."/>
            <person name="Liu J."/>
            <person name="Yang Y."/>
        </authorList>
    </citation>
    <scope>NUCLEOTIDE SEQUENCE [LARGE SCALE GENOMIC DNA]</scope>
    <source>
        <strain evidence="2">Cfa_2016G</strain>
        <tissue evidence="2">Leaf</tissue>
    </source>
</reference>
<evidence type="ECO:0000313" key="2">
    <source>
        <dbReference type="EMBL" id="KAE7996285.1"/>
    </source>
</evidence>
<dbReference type="EMBL" id="CM017321">
    <property type="protein sequence ID" value="KAE7996285.1"/>
    <property type="molecule type" value="Genomic_DNA"/>
</dbReference>
<dbReference type="Proteomes" id="UP000327013">
    <property type="component" value="Chromosome 1"/>
</dbReference>